<reference evidence="2" key="1">
    <citation type="submission" date="2023-07" db="EMBL/GenBank/DDBJ databases">
        <title>A chromosome-level genome assembly of Lolium multiflorum.</title>
        <authorList>
            <person name="Chen Y."/>
            <person name="Copetti D."/>
            <person name="Kolliker R."/>
            <person name="Studer B."/>
        </authorList>
    </citation>
    <scope>NUCLEOTIDE SEQUENCE</scope>
    <source>
        <strain evidence="2">02402/16</strain>
        <tissue evidence="2">Leaf</tissue>
    </source>
</reference>
<dbReference type="PANTHER" id="PTHR31293:SF12">
    <property type="entry name" value="RNI-LIKE SUPERFAMILY PROTEIN"/>
    <property type="match status" value="1"/>
</dbReference>
<dbReference type="InterPro" id="IPR055294">
    <property type="entry name" value="FBL60-like"/>
</dbReference>
<evidence type="ECO:0000313" key="2">
    <source>
        <dbReference type="EMBL" id="KAK1614228.1"/>
    </source>
</evidence>
<dbReference type="InterPro" id="IPR036047">
    <property type="entry name" value="F-box-like_dom_sf"/>
</dbReference>
<proteinExistence type="predicted"/>
<comment type="caution">
    <text evidence="2">The sequence shown here is derived from an EMBL/GenBank/DDBJ whole genome shotgun (WGS) entry which is preliminary data.</text>
</comment>
<dbReference type="SUPFAM" id="SSF81383">
    <property type="entry name" value="F-box domain"/>
    <property type="match status" value="1"/>
</dbReference>
<dbReference type="InterPro" id="IPR001810">
    <property type="entry name" value="F-box_dom"/>
</dbReference>
<name>A0AAD8R3K7_LOLMU</name>
<feature type="domain" description="F-box" evidence="1">
    <location>
        <begin position="8"/>
        <end position="46"/>
    </location>
</feature>
<dbReference type="PANTHER" id="PTHR31293">
    <property type="entry name" value="RNI-LIKE SUPERFAMILY PROTEIN"/>
    <property type="match status" value="1"/>
</dbReference>
<dbReference type="Pfam" id="PF00646">
    <property type="entry name" value="F-box"/>
    <property type="match status" value="1"/>
</dbReference>
<dbReference type="Gene3D" id="1.20.1280.50">
    <property type="match status" value="1"/>
</dbReference>
<dbReference type="AlphaFoldDB" id="A0AAD8R3K7"/>
<evidence type="ECO:0000259" key="1">
    <source>
        <dbReference type="Pfam" id="PF00646"/>
    </source>
</evidence>
<keyword evidence="3" id="KW-1185">Reference proteome</keyword>
<sequence>MTMSRDRLSRLPDPVLMQVLSHAPAKEAVCTGALSRPWRSLWLSSGVLNLDSRSYVHRAGQLCDGRSLIFICDAKAALCALAAAGGRRGSG</sequence>
<evidence type="ECO:0000313" key="3">
    <source>
        <dbReference type="Proteomes" id="UP001231189"/>
    </source>
</evidence>
<dbReference type="EMBL" id="JAUUTY010000006">
    <property type="protein sequence ID" value="KAK1614228.1"/>
    <property type="molecule type" value="Genomic_DNA"/>
</dbReference>
<organism evidence="2 3">
    <name type="scientific">Lolium multiflorum</name>
    <name type="common">Italian ryegrass</name>
    <name type="synonym">Lolium perenne subsp. multiflorum</name>
    <dbReference type="NCBI Taxonomy" id="4521"/>
    <lineage>
        <taxon>Eukaryota</taxon>
        <taxon>Viridiplantae</taxon>
        <taxon>Streptophyta</taxon>
        <taxon>Embryophyta</taxon>
        <taxon>Tracheophyta</taxon>
        <taxon>Spermatophyta</taxon>
        <taxon>Magnoliopsida</taxon>
        <taxon>Liliopsida</taxon>
        <taxon>Poales</taxon>
        <taxon>Poaceae</taxon>
        <taxon>BOP clade</taxon>
        <taxon>Pooideae</taxon>
        <taxon>Poodae</taxon>
        <taxon>Poeae</taxon>
        <taxon>Poeae Chloroplast Group 2 (Poeae type)</taxon>
        <taxon>Loliodinae</taxon>
        <taxon>Loliinae</taxon>
        <taxon>Lolium</taxon>
    </lineage>
</organism>
<dbReference type="Proteomes" id="UP001231189">
    <property type="component" value="Unassembled WGS sequence"/>
</dbReference>
<protein>
    <recommendedName>
        <fullName evidence="1">F-box domain-containing protein</fullName>
    </recommendedName>
</protein>
<gene>
    <name evidence="2" type="ORF">QYE76_019745</name>
</gene>
<accession>A0AAD8R3K7</accession>